<comment type="similarity">
    <text evidence="2">Belongs to the NEMP family.</text>
</comment>
<feature type="transmembrane region" description="Helical" evidence="8">
    <location>
        <begin position="285"/>
        <end position="306"/>
    </location>
</feature>
<sequence length="477" mass="54074">MEISERLGFSVWVFCLIASFLTAVSAVDEFSMHVGQNTTLKLSTGSRSGAMVVCKRIHIHGLSRPHNLNKFAHSVKVKVRVVDQSPRVRMPNAEVCFHRNVSLGICTCPQSQWEKFIQGSWVHSMSPYDNKLLDIRLPGPSVDNLEVLIEEEFLLYRVVFLLLGTILLAMAPRLSKSIVFYYSGAMTVGVLLVILIVLFQGMKLLPTGRKNSLAIVIYSSFVGVGSFLLRYLPHLLHLLLVEIGISDDMYTPMVSLVLVCILLAGAWLGFWVVRKFVLTEDGSIDLSVSLFVVWSIRILSAVMITQSSLDPLLAAEALLTGILVLSILGRMSKSRFLRRLRKRVFSTTKNNHRNFQMQDSPSEYLYDESGHKSQRFGEPELLGYRTKQFTSTSCNSSAIDYDSYLSTYHNTPERKNFSKEEWETFTRDSTRKALEELVSSPDFNKWAVRNAERITLAPPRNQGSEKRSRWLPWFLSS</sequence>
<comment type="subcellular location">
    <subcellularLocation>
        <location evidence="1">Nucleus inner membrane</location>
        <topology evidence="1">Multi-pass membrane protein</topology>
        <orientation evidence="1">Nucleoplasmic side</orientation>
    </subcellularLocation>
</comment>
<organism evidence="9 10">
    <name type="scientific">Coptis chinensis</name>
    <dbReference type="NCBI Taxonomy" id="261450"/>
    <lineage>
        <taxon>Eukaryota</taxon>
        <taxon>Viridiplantae</taxon>
        <taxon>Streptophyta</taxon>
        <taxon>Embryophyta</taxon>
        <taxon>Tracheophyta</taxon>
        <taxon>Spermatophyta</taxon>
        <taxon>Magnoliopsida</taxon>
        <taxon>Ranunculales</taxon>
        <taxon>Ranunculaceae</taxon>
        <taxon>Coptidoideae</taxon>
        <taxon>Coptis</taxon>
    </lineage>
</organism>
<dbReference type="PANTHER" id="PTHR31587:SF4">
    <property type="entry name" value="TRANSMEMBRANE PROTEIN (DUF2215)"/>
    <property type="match status" value="1"/>
</dbReference>
<dbReference type="AlphaFoldDB" id="A0A835IT61"/>
<proteinExistence type="inferred from homology"/>
<keyword evidence="6 8" id="KW-0472">Membrane</keyword>
<keyword evidence="7" id="KW-0539">Nucleus</keyword>
<name>A0A835IT61_9MAGN</name>
<feature type="transmembrane region" description="Helical" evidence="8">
    <location>
        <begin position="252"/>
        <end position="273"/>
    </location>
</feature>
<evidence type="ECO:0000256" key="6">
    <source>
        <dbReference type="ARBA" id="ARBA00023136"/>
    </source>
</evidence>
<keyword evidence="5 8" id="KW-1133">Transmembrane helix</keyword>
<protein>
    <recommendedName>
        <fullName evidence="11">Nuclear envelope integral membrane protein 1</fullName>
    </recommendedName>
</protein>
<reference evidence="9 10" key="1">
    <citation type="submission" date="2020-10" db="EMBL/GenBank/DDBJ databases">
        <title>The Coptis chinensis genome and diversification of protoberbering-type alkaloids.</title>
        <authorList>
            <person name="Wang B."/>
            <person name="Shu S."/>
            <person name="Song C."/>
            <person name="Liu Y."/>
        </authorList>
    </citation>
    <scope>NUCLEOTIDE SEQUENCE [LARGE SCALE GENOMIC DNA]</scope>
    <source>
        <strain evidence="9">HL-2020</strain>
        <tissue evidence="9">Leaf</tissue>
    </source>
</reference>
<feature type="transmembrane region" description="Helical" evidence="8">
    <location>
        <begin position="6"/>
        <end position="27"/>
    </location>
</feature>
<evidence type="ECO:0000256" key="2">
    <source>
        <dbReference type="ARBA" id="ARBA00005748"/>
    </source>
</evidence>
<dbReference type="OrthoDB" id="1890267at2759"/>
<dbReference type="Pfam" id="PF10225">
    <property type="entry name" value="NEMP"/>
    <property type="match status" value="1"/>
</dbReference>
<evidence type="ECO:0000313" key="9">
    <source>
        <dbReference type="EMBL" id="KAF9621163.1"/>
    </source>
</evidence>
<evidence type="ECO:0000256" key="1">
    <source>
        <dbReference type="ARBA" id="ARBA00004575"/>
    </source>
</evidence>
<dbReference type="Proteomes" id="UP000631114">
    <property type="component" value="Unassembled WGS sequence"/>
</dbReference>
<feature type="transmembrane region" description="Helical" evidence="8">
    <location>
        <begin position="154"/>
        <end position="172"/>
    </location>
</feature>
<evidence type="ECO:0000256" key="5">
    <source>
        <dbReference type="ARBA" id="ARBA00022989"/>
    </source>
</evidence>
<evidence type="ECO:0000256" key="7">
    <source>
        <dbReference type="ARBA" id="ARBA00023242"/>
    </source>
</evidence>
<feature type="transmembrane region" description="Helical" evidence="8">
    <location>
        <begin position="211"/>
        <end position="232"/>
    </location>
</feature>
<keyword evidence="10" id="KW-1185">Reference proteome</keyword>
<dbReference type="GO" id="GO:0005637">
    <property type="term" value="C:nuclear inner membrane"/>
    <property type="evidence" value="ECO:0007669"/>
    <property type="project" value="UniProtKB-SubCell"/>
</dbReference>
<feature type="transmembrane region" description="Helical" evidence="8">
    <location>
        <begin position="178"/>
        <end position="199"/>
    </location>
</feature>
<evidence type="ECO:0008006" key="11">
    <source>
        <dbReference type="Google" id="ProtNLM"/>
    </source>
</evidence>
<evidence type="ECO:0000313" key="10">
    <source>
        <dbReference type="Proteomes" id="UP000631114"/>
    </source>
</evidence>
<dbReference type="PANTHER" id="PTHR31587">
    <property type="entry name" value="TRANSMEMBRANE PROTEIN (DUF2215)"/>
    <property type="match status" value="1"/>
</dbReference>
<keyword evidence="3 8" id="KW-0812">Transmembrane</keyword>
<comment type="caution">
    <text evidence="9">The sequence shown here is derived from an EMBL/GenBank/DDBJ whole genome shotgun (WGS) entry which is preliminary data.</text>
</comment>
<feature type="transmembrane region" description="Helical" evidence="8">
    <location>
        <begin position="312"/>
        <end position="332"/>
    </location>
</feature>
<dbReference type="InterPro" id="IPR019358">
    <property type="entry name" value="NEMP_fam"/>
</dbReference>
<evidence type="ECO:0000256" key="4">
    <source>
        <dbReference type="ARBA" id="ARBA00022729"/>
    </source>
</evidence>
<accession>A0A835IT61</accession>
<evidence type="ECO:0000256" key="3">
    <source>
        <dbReference type="ARBA" id="ARBA00022692"/>
    </source>
</evidence>
<evidence type="ECO:0000256" key="8">
    <source>
        <dbReference type="SAM" id="Phobius"/>
    </source>
</evidence>
<gene>
    <name evidence="9" type="ORF">IFM89_016657</name>
</gene>
<keyword evidence="4" id="KW-0732">Signal</keyword>
<dbReference type="EMBL" id="JADFTS010000002">
    <property type="protein sequence ID" value="KAF9621163.1"/>
    <property type="molecule type" value="Genomic_DNA"/>
</dbReference>